<dbReference type="EMBL" id="JWZX01000011">
    <property type="protein sequence ID" value="KOO53892.1"/>
    <property type="molecule type" value="Genomic_DNA"/>
</dbReference>
<comment type="caution">
    <text evidence="3">The sequence shown here is derived from an EMBL/GenBank/DDBJ whole genome shotgun (WGS) entry which is preliminary data.</text>
</comment>
<dbReference type="AlphaFoldDB" id="A0A0M0LSK2"/>
<evidence type="ECO:0000313" key="4">
    <source>
        <dbReference type="Proteomes" id="UP000037460"/>
    </source>
</evidence>
<evidence type="ECO:0000256" key="1">
    <source>
        <dbReference type="SAM" id="MobiDB-lite"/>
    </source>
</evidence>
<keyword evidence="4" id="KW-1185">Reference proteome</keyword>
<reference evidence="3" key="1">
    <citation type="submission" date="2014-12" db="EMBL/GenBank/DDBJ databases">
        <title>Draft genome of the oleaginous, mixotrophic haptophyte, Chrysochromulina tobin.</title>
        <authorList>
            <person name="Hovde B.T."/>
            <person name="Starkenburg S.R."/>
            <person name="Cattolico R.A."/>
        </authorList>
    </citation>
    <scope>NUCLEOTIDE SEQUENCE</scope>
    <source>
        <strain evidence="3">CCMP291</strain>
    </source>
</reference>
<sequence length="42" mass="4526">MASAPPTAHEAQDSRWLQDGADSVAWTAHGIPESPREISRPV</sequence>
<organism evidence="3 4">
    <name type="scientific">Chrysochromulina tobinii</name>
    <dbReference type="NCBI Taxonomy" id="1460289"/>
    <lineage>
        <taxon>Eukaryota</taxon>
        <taxon>Haptista</taxon>
        <taxon>Haptophyta</taxon>
        <taxon>Prymnesiophyceae</taxon>
        <taxon>Prymnesiales</taxon>
        <taxon>Chrysochromulinaceae</taxon>
        <taxon>Chrysochromulina</taxon>
    </lineage>
</organism>
<evidence type="ECO:0000313" key="3">
    <source>
        <dbReference type="EMBL" id="KOO53892.1"/>
    </source>
</evidence>
<gene>
    <name evidence="2" type="ORF">Ctob_008125</name>
    <name evidence="3" type="ORF">Ctob_012505</name>
</gene>
<dbReference type="EMBL" id="JWZX01002575">
    <property type="protein sequence ID" value="KOO28385.1"/>
    <property type="molecule type" value="Genomic_DNA"/>
</dbReference>
<evidence type="ECO:0000313" key="2">
    <source>
        <dbReference type="EMBL" id="KOO28385.1"/>
    </source>
</evidence>
<protein>
    <submittedName>
        <fullName evidence="3">Uncharacterized protein</fullName>
    </submittedName>
</protein>
<name>A0A0M0LSK2_9EUKA</name>
<reference evidence="4" key="2">
    <citation type="journal article" date="2015" name="PLoS Genet.">
        <title>Genome Sequence and Transcriptome Analyses of Chrysochromulina tobin: Metabolic Tools for Enhanced Algal Fitness in the Prominent Order Prymnesiales (Haptophyceae).</title>
        <authorList>
            <person name="Hovde B.T."/>
            <person name="Deodato C.R."/>
            <person name="Hunsperger H.M."/>
            <person name="Ryken S.A."/>
            <person name="Yost W."/>
            <person name="Jha R.K."/>
            <person name="Patterson J."/>
            <person name="Monnat R.J. Jr."/>
            <person name="Barlow S.B."/>
            <person name="Starkenburg S.R."/>
            <person name="Cattolico R.A."/>
        </authorList>
    </citation>
    <scope>NUCLEOTIDE SEQUENCE</scope>
    <source>
        <strain evidence="4">CCMP291</strain>
    </source>
</reference>
<feature type="region of interest" description="Disordered" evidence="1">
    <location>
        <begin position="1"/>
        <end position="22"/>
    </location>
</feature>
<accession>A0A0M0LSK2</accession>
<proteinExistence type="predicted"/>
<dbReference type="Proteomes" id="UP000037460">
    <property type="component" value="Unassembled WGS sequence"/>
</dbReference>